<dbReference type="EMBL" id="DTHG01000067">
    <property type="protein sequence ID" value="HGW91923.1"/>
    <property type="molecule type" value="Genomic_DNA"/>
</dbReference>
<proteinExistence type="predicted"/>
<reference evidence="4" key="1">
    <citation type="journal article" date="2020" name="mSystems">
        <title>Genome- and Community-Level Interaction Insights into Carbon Utilization and Element Cycling Functions of Hydrothermarchaeota in Hydrothermal Sediment.</title>
        <authorList>
            <person name="Zhou Z."/>
            <person name="Liu Y."/>
            <person name="Xu W."/>
            <person name="Pan J."/>
            <person name="Luo Z.H."/>
            <person name="Li M."/>
        </authorList>
    </citation>
    <scope>NUCLEOTIDE SEQUENCE [LARGE SCALE GENOMIC DNA]</scope>
    <source>
        <strain evidence="4">SpSt-780</strain>
    </source>
</reference>
<accession>A0A7C4Y631</accession>
<dbReference type="GO" id="GO:0004197">
    <property type="term" value="F:cysteine-type endopeptidase activity"/>
    <property type="evidence" value="ECO:0007669"/>
    <property type="project" value="InterPro"/>
</dbReference>
<protein>
    <recommendedName>
        <fullName evidence="5">T9SS type A sorting domain-containing protein</fullName>
    </recommendedName>
</protein>
<dbReference type="Gene3D" id="3.40.50.10390">
    <property type="entry name" value="Gingipain r, domain 1"/>
    <property type="match status" value="1"/>
</dbReference>
<evidence type="ECO:0000256" key="1">
    <source>
        <dbReference type="ARBA" id="ARBA00022729"/>
    </source>
</evidence>
<dbReference type="Pfam" id="PF01364">
    <property type="entry name" value="Peptidase_C25"/>
    <property type="match status" value="1"/>
</dbReference>
<dbReference type="AlphaFoldDB" id="A0A7C4Y631"/>
<dbReference type="Gene3D" id="3.40.50.1460">
    <property type="match status" value="1"/>
</dbReference>
<evidence type="ECO:0000259" key="2">
    <source>
        <dbReference type="Pfam" id="PF01364"/>
    </source>
</evidence>
<dbReference type="Gene3D" id="2.60.40.4070">
    <property type="match status" value="1"/>
</dbReference>
<feature type="domain" description="Gingipain propeptide" evidence="3">
    <location>
        <begin position="22"/>
        <end position="207"/>
    </location>
</feature>
<evidence type="ECO:0008006" key="5">
    <source>
        <dbReference type="Google" id="ProtNLM"/>
    </source>
</evidence>
<dbReference type="InterPro" id="IPR029031">
    <property type="entry name" value="Gingipain_N_sf"/>
</dbReference>
<gene>
    <name evidence="4" type="ORF">ENV67_05215</name>
</gene>
<dbReference type="SUPFAM" id="SSF52129">
    <property type="entry name" value="Caspase-like"/>
    <property type="match status" value="1"/>
</dbReference>
<dbReference type="Pfam" id="PF08126">
    <property type="entry name" value="Propeptide_C25"/>
    <property type="match status" value="1"/>
</dbReference>
<evidence type="ECO:0000313" key="4">
    <source>
        <dbReference type="EMBL" id="HGW91923.1"/>
    </source>
</evidence>
<name>A0A7C4Y631_UNCW3</name>
<keyword evidence="1" id="KW-0732">Signal</keyword>
<dbReference type="GO" id="GO:0006508">
    <property type="term" value="P:proteolysis"/>
    <property type="evidence" value="ECO:0007669"/>
    <property type="project" value="InterPro"/>
</dbReference>
<dbReference type="InterPro" id="IPR001769">
    <property type="entry name" value="Gingipain"/>
</dbReference>
<feature type="domain" description="Gingipain" evidence="2">
    <location>
        <begin position="222"/>
        <end position="546"/>
    </location>
</feature>
<dbReference type="Gene3D" id="2.60.40.3800">
    <property type="match status" value="1"/>
</dbReference>
<dbReference type="InterPro" id="IPR038490">
    <property type="entry name" value="Gingipain_propep_sf"/>
</dbReference>
<dbReference type="InterPro" id="IPR013783">
    <property type="entry name" value="Ig-like_fold"/>
</dbReference>
<dbReference type="Gene3D" id="2.60.120.200">
    <property type="match status" value="1"/>
</dbReference>
<organism evidence="4">
    <name type="scientific">candidate division WOR-3 bacterium</name>
    <dbReference type="NCBI Taxonomy" id="2052148"/>
    <lineage>
        <taxon>Bacteria</taxon>
        <taxon>Bacteria division WOR-3</taxon>
    </lineage>
</organism>
<sequence length="1184" mass="134325">MIFFSFFYVLCGFMFKTNQTNTKLINVEFTTGDYIIENITIDNKIFSRIIYPDGVPSLEEGKPELPSISRSVIIPDDGLMETRIINIEAETINVNTIIPSKGNLKRNVIPDTIPYVFDKIYNEDKFYPDVIIEKSKEFILRDFRGITIKFNPFIYNPKKNRLIIVKKVVVQIYEKGKGGENILNRKNLKISRDFSEIYKNFFINYENTLKIYPFLFDTLGKMLIITADVFYDNFNDFINWKMKKGIEVEICSVSTIGNNSTAIKSKIQNKYNNDGVTWILLVGEANLVSTIAGSYDETCDPTYGYLSGSDNYPDAFISRFSGISETQIDNQILRVLNYERNPPQGLSWDWYHKGLLTASNEGSPADSTRANWLKDTLLSYTYTEITKVYEPWGTDAMITNALNNGRSILNHIGHGSETGFGTNTAFWFDVNDVNNLNNTNMLPFLYLCACLSGDFDAVATCCAEAWMWAGTPSAPKGAIGVYASSVLQSWVPPTVSQNHAMGLLKREKTTTIGGLCFNGSMYMYEQTGDLEMLETWHIFGDASLDLRTDSPDTLLVEHSSFVIPSPNTFSVNVKDNDGITPIKDAIVCLYIPNQEPILHIAGYTDINGNIEFNISPLNVGDTMWVTVTKHNYRPYEGYAIVLDVGMPSKPEIIKPFNYAKLKEKNPTISLYSEDPQDDDIVYCIYYDTLYNFSTAESIVTANYQSKDTIDVTFPSAMINNKTYWFKVKCKDPNGSNIWTQFSNTQSFTIDTTLAQGTCSWFMQKKEQFFSCILSGTEIQGDSVILLPFGDTIIDTLVFENFENGNLPQNWTIINGNSDSYQWSIGTTGDIGSYTPPNYGTKYAYYLDDDAGNGVINYNEEIITSPIYVGNLQGKLEVVYSYGFRLYQNGEKFRFKMRKKTGGVWGNWQDKIVYIASSSGEERIDIMNELPCDSIMFSWFYSDSTASSHWGYACAFDNFGLINTYQLQNNYGSIVSPEIKFSDLSKTFQRNLWGDIIFTKSSPSDSIGLQVEYYNGSGWELIPDNLVTGNSSGIFTNEISGRISLSNINDTLTYGRIRIKASFYRGTKSSGEPRLLSWEVGNLNNYVGLDEENDERYCYFSISSNLAKNEFMFSFIFPSHSNPTLKIFDINGRIVKEFDQKTLMCSKEIHWKGENNTGKILPSGIYFIKAEVDKYRKIEKIIFLR</sequence>
<dbReference type="InterPro" id="IPR029030">
    <property type="entry name" value="Caspase-like_dom_sf"/>
</dbReference>
<dbReference type="InterPro" id="IPR012600">
    <property type="entry name" value="Propeptide_C25"/>
</dbReference>
<comment type="caution">
    <text evidence="4">The sequence shown here is derived from an EMBL/GenBank/DDBJ whole genome shotgun (WGS) entry which is preliminary data.</text>
</comment>
<dbReference type="Gene3D" id="2.60.40.10">
    <property type="entry name" value="Immunoglobulins"/>
    <property type="match status" value="2"/>
</dbReference>
<evidence type="ECO:0000259" key="3">
    <source>
        <dbReference type="Pfam" id="PF08126"/>
    </source>
</evidence>